<feature type="transmembrane region" description="Helical" evidence="6">
    <location>
        <begin position="12"/>
        <end position="40"/>
    </location>
</feature>
<keyword evidence="4 6" id="KW-1133">Transmembrane helix</keyword>
<keyword evidence="3 6" id="KW-0812">Transmembrane</keyword>
<comment type="subcellular location">
    <subcellularLocation>
        <location evidence="1">Cell membrane</location>
        <topology evidence="1">Multi-pass membrane protein</topology>
    </subcellularLocation>
</comment>
<dbReference type="STRING" id="317577.GCA_000419625_01321"/>
<name>A0A221SYQ2_9DEIO</name>
<gene>
    <name evidence="7" type="ORF">DFI_13010</name>
</gene>
<feature type="transmembrane region" description="Helical" evidence="6">
    <location>
        <begin position="314"/>
        <end position="332"/>
    </location>
</feature>
<evidence type="ECO:0000256" key="1">
    <source>
        <dbReference type="ARBA" id="ARBA00004651"/>
    </source>
</evidence>
<evidence type="ECO:0000256" key="4">
    <source>
        <dbReference type="ARBA" id="ARBA00022989"/>
    </source>
</evidence>
<keyword evidence="5 6" id="KW-0472">Membrane</keyword>
<evidence type="ECO:0000256" key="2">
    <source>
        <dbReference type="ARBA" id="ARBA00022475"/>
    </source>
</evidence>
<proteinExistence type="predicted"/>
<dbReference type="GO" id="GO:0015920">
    <property type="term" value="P:lipopolysaccharide transport"/>
    <property type="evidence" value="ECO:0007669"/>
    <property type="project" value="TreeGrafter"/>
</dbReference>
<accession>A0A221SYQ2</accession>
<evidence type="ECO:0000313" key="7">
    <source>
        <dbReference type="EMBL" id="ASN81788.1"/>
    </source>
</evidence>
<feature type="transmembrane region" description="Helical" evidence="6">
    <location>
        <begin position="60"/>
        <end position="78"/>
    </location>
</feature>
<dbReference type="RefSeq" id="WP_022800884.1">
    <property type="nucleotide sequence ID" value="NZ_ATTJ01000001.1"/>
</dbReference>
<evidence type="ECO:0000256" key="5">
    <source>
        <dbReference type="ARBA" id="ARBA00023136"/>
    </source>
</evidence>
<feature type="transmembrane region" description="Helical" evidence="6">
    <location>
        <begin position="99"/>
        <end position="118"/>
    </location>
</feature>
<dbReference type="PANTHER" id="PTHR33529:SF6">
    <property type="entry name" value="YJGP_YJGQ FAMILY PERMEASE"/>
    <property type="match status" value="1"/>
</dbReference>
<keyword evidence="8" id="KW-1185">Reference proteome</keyword>
<dbReference type="OrthoDB" id="61833at2"/>
<dbReference type="AlphaFoldDB" id="A0A221SYQ2"/>
<dbReference type="Proteomes" id="UP000259030">
    <property type="component" value="Chromosome"/>
</dbReference>
<protein>
    <submittedName>
        <fullName evidence="7">Permease</fullName>
    </submittedName>
</protein>
<evidence type="ECO:0000313" key="8">
    <source>
        <dbReference type="Proteomes" id="UP000259030"/>
    </source>
</evidence>
<reference evidence="7 8" key="1">
    <citation type="submission" date="2017-05" db="EMBL/GenBank/DDBJ databases">
        <title>The complete genome sequence of Deinococcus ficus isolated from the rhizosphere of the Ficus religiosa L. in Taiwan.</title>
        <authorList>
            <person name="Wu K.-M."/>
            <person name="Liao T.-L."/>
            <person name="Liu Y.-M."/>
            <person name="Young C.-C."/>
            <person name="Tsai S.-F."/>
        </authorList>
    </citation>
    <scope>NUCLEOTIDE SEQUENCE [LARGE SCALE GENOMIC DNA]</scope>
    <source>
        <strain evidence="7 8">CC-FR2-10</strain>
    </source>
</reference>
<feature type="transmembrane region" description="Helical" evidence="6">
    <location>
        <begin position="286"/>
        <end position="307"/>
    </location>
</feature>
<dbReference type="InterPro" id="IPR005495">
    <property type="entry name" value="LptG/LptF_permease"/>
</dbReference>
<evidence type="ECO:0000256" key="3">
    <source>
        <dbReference type="ARBA" id="ARBA00022692"/>
    </source>
</evidence>
<dbReference type="KEGG" id="dfc:DFI_13010"/>
<evidence type="ECO:0000256" key="6">
    <source>
        <dbReference type="SAM" id="Phobius"/>
    </source>
</evidence>
<sequence length="368" mass="39519">MKRFERYVLAEILPLLLGALSAVILVLVLVALQEVIAPLLAKGASPLLVARVLALNVPEATARALPLALMFAILLGLSRLSSDSELKAAIASGIPARHLYRPVLLLGVGVTLLAFLIGEGLVPRTKVLERQVKQQIVLDNPRVIGLGGTDASGQSLVLRDALNRAISIGRVEPGGQLSDLRIVTMQPGQPPRDVITARRGELKPGSTVLTLHDGQRVTYQDGRPVTVLRFKTGTLPVQDVQADLDTNGKPLKATYLPLPELLTRTNVYRQQNIQAPAEFSALHQKFAQPLAALALAFFGVSLGIFSFRSGRDLGLMWALLLTFAYYATWSVFRIMGENGALPGALAAYAPDAIAVLAGMALLWVAARR</sequence>
<organism evidence="7 8">
    <name type="scientific">Deinococcus ficus</name>
    <dbReference type="NCBI Taxonomy" id="317577"/>
    <lineage>
        <taxon>Bacteria</taxon>
        <taxon>Thermotogati</taxon>
        <taxon>Deinococcota</taxon>
        <taxon>Deinococci</taxon>
        <taxon>Deinococcales</taxon>
        <taxon>Deinococcaceae</taxon>
        <taxon>Deinococcus</taxon>
    </lineage>
</organism>
<dbReference type="PANTHER" id="PTHR33529">
    <property type="entry name" value="SLR0882 PROTEIN-RELATED"/>
    <property type="match status" value="1"/>
</dbReference>
<keyword evidence="2" id="KW-1003">Cell membrane</keyword>
<dbReference type="EMBL" id="CP021081">
    <property type="protein sequence ID" value="ASN81788.1"/>
    <property type="molecule type" value="Genomic_DNA"/>
</dbReference>
<dbReference type="GO" id="GO:0043190">
    <property type="term" value="C:ATP-binding cassette (ABC) transporter complex"/>
    <property type="evidence" value="ECO:0007669"/>
    <property type="project" value="TreeGrafter"/>
</dbReference>
<feature type="transmembrane region" description="Helical" evidence="6">
    <location>
        <begin position="344"/>
        <end position="366"/>
    </location>
</feature>
<dbReference type="Pfam" id="PF03739">
    <property type="entry name" value="LptF_LptG"/>
    <property type="match status" value="1"/>
</dbReference>